<accession>A0AAV3NKE7</accession>
<proteinExistence type="predicted"/>
<evidence type="ECO:0000256" key="1">
    <source>
        <dbReference type="SAM" id="MobiDB-lite"/>
    </source>
</evidence>
<evidence type="ECO:0000313" key="3">
    <source>
        <dbReference type="Proteomes" id="UP001454036"/>
    </source>
</evidence>
<protein>
    <submittedName>
        <fullName evidence="2">Uncharacterized protein</fullName>
    </submittedName>
</protein>
<feature type="region of interest" description="Disordered" evidence="1">
    <location>
        <begin position="102"/>
        <end position="132"/>
    </location>
</feature>
<reference evidence="2 3" key="1">
    <citation type="submission" date="2024-01" db="EMBL/GenBank/DDBJ databases">
        <title>The complete chloroplast genome sequence of Lithospermum erythrorhizon: insights into the phylogenetic relationship among Boraginaceae species and the maternal lineages of purple gromwells.</title>
        <authorList>
            <person name="Okada T."/>
            <person name="Watanabe K."/>
        </authorList>
    </citation>
    <scope>NUCLEOTIDE SEQUENCE [LARGE SCALE GENOMIC DNA]</scope>
</reference>
<dbReference type="Proteomes" id="UP001454036">
    <property type="component" value="Unassembled WGS sequence"/>
</dbReference>
<evidence type="ECO:0000313" key="2">
    <source>
        <dbReference type="EMBL" id="GAA0138936.1"/>
    </source>
</evidence>
<gene>
    <name evidence="2" type="ORF">LIER_00584</name>
</gene>
<organism evidence="2 3">
    <name type="scientific">Lithospermum erythrorhizon</name>
    <name type="common">Purple gromwell</name>
    <name type="synonym">Lithospermum officinale var. erythrorhizon</name>
    <dbReference type="NCBI Taxonomy" id="34254"/>
    <lineage>
        <taxon>Eukaryota</taxon>
        <taxon>Viridiplantae</taxon>
        <taxon>Streptophyta</taxon>
        <taxon>Embryophyta</taxon>
        <taxon>Tracheophyta</taxon>
        <taxon>Spermatophyta</taxon>
        <taxon>Magnoliopsida</taxon>
        <taxon>eudicotyledons</taxon>
        <taxon>Gunneridae</taxon>
        <taxon>Pentapetalae</taxon>
        <taxon>asterids</taxon>
        <taxon>lamiids</taxon>
        <taxon>Boraginales</taxon>
        <taxon>Boraginaceae</taxon>
        <taxon>Boraginoideae</taxon>
        <taxon>Lithospermeae</taxon>
        <taxon>Lithospermum</taxon>
    </lineage>
</organism>
<dbReference type="AlphaFoldDB" id="A0AAV3NKE7"/>
<dbReference type="PANTHER" id="PTHR31973">
    <property type="entry name" value="POLYPROTEIN, PUTATIVE-RELATED"/>
    <property type="match status" value="1"/>
</dbReference>
<sequence length="327" mass="36316">MLFTLNVEFNGKCHHSGSLESNGYVHHMLVSDVCGIIQAEGQRIGNSIFLEGIHPQTGTWLHLEDDDDVQHFLDLNFAIGIKEVKVKMANFTYTSLLEPLVSPGQDENLPSDGDEQFLFSDTSEENDKGDNQPSILICEFSESSGGVLSDYESENAENCIGIEELDDDKVGLTMGKQADKLQGSYFKFTTIKQGDKIKEVVKFAVDQVFENVDHFRSILRRKLYMAKEKGISLASGDYTGSYALIPRYGQTILDSNPQAWGCRPFIGLDGSFLKSPYGGQLLVAISPDANNGIFPIAVMAERPYKCNERKMSKFSSKTLCKALICEF</sequence>
<dbReference type="PANTHER" id="PTHR31973:SF187">
    <property type="entry name" value="MUTATOR TRANSPOSASE MUDRA PROTEIN"/>
    <property type="match status" value="1"/>
</dbReference>
<name>A0AAV3NKE7_LITER</name>
<comment type="caution">
    <text evidence="2">The sequence shown here is derived from an EMBL/GenBank/DDBJ whole genome shotgun (WGS) entry which is preliminary data.</text>
</comment>
<keyword evidence="3" id="KW-1185">Reference proteome</keyword>
<dbReference type="EMBL" id="BAABME010000045">
    <property type="protein sequence ID" value="GAA0138936.1"/>
    <property type="molecule type" value="Genomic_DNA"/>
</dbReference>